<keyword evidence="3" id="KW-0539">Nucleus</keyword>
<dbReference type="AlphaFoldDB" id="A0ABD1Z6L3"/>
<evidence type="ECO:0000313" key="8">
    <source>
        <dbReference type="Proteomes" id="UP001605036"/>
    </source>
</evidence>
<evidence type="ECO:0000259" key="5">
    <source>
        <dbReference type="Pfam" id="PF04935"/>
    </source>
</evidence>
<proteinExistence type="inferred from homology"/>
<name>A0ABD1Z6L3_9MARC</name>
<dbReference type="EMBL" id="JBHFFA010000002">
    <property type="protein sequence ID" value="KAL2643423.1"/>
    <property type="molecule type" value="Genomic_DNA"/>
</dbReference>
<feature type="region of interest" description="Disordered" evidence="4">
    <location>
        <begin position="258"/>
        <end position="302"/>
    </location>
</feature>
<dbReference type="InterPro" id="IPR029190">
    <property type="entry name" value="Rrp14/SURF6_C"/>
</dbReference>
<reference evidence="7 8" key="1">
    <citation type="submission" date="2024-09" db="EMBL/GenBank/DDBJ databases">
        <title>Chromosome-scale assembly of Riccia fluitans.</title>
        <authorList>
            <person name="Paukszto L."/>
            <person name="Sawicki J."/>
            <person name="Karawczyk K."/>
            <person name="Piernik-Szablinska J."/>
            <person name="Szczecinska M."/>
            <person name="Mazdziarz M."/>
        </authorList>
    </citation>
    <scope>NUCLEOTIDE SEQUENCE [LARGE SCALE GENOMIC DNA]</scope>
    <source>
        <strain evidence="7">Rf_01</strain>
        <tissue evidence="7">Aerial parts of the thallus</tissue>
    </source>
</reference>
<dbReference type="PANTHER" id="PTHR14369">
    <property type="entry name" value="SURFEIT LOCUS PROTEIN 6"/>
    <property type="match status" value="1"/>
</dbReference>
<feature type="domain" description="Ribosomal RNA-processing protein 14/surfeit locus protein 6 C-terminal" evidence="5">
    <location>
        <begin position="194"/>
        <end position="375"/>
    </location>
</feature>
<comment type="caution">
    <text evidence="7">The sequence shown here is derived from an EMBL/GenBank/DDBJ whole genome shotgun (WGS) entry which is preliminary data.</text>
</comment>
<feature type="compositionally biased region" description="Basic and acidic residues" evidence="4">
    <location>
        <begin position="150"/>
        <end position="161"/>
    </location>
</feature>
<feature type="compositionally biased region" description="Basic and acidic residues" evidence="4">
    <location>
        <begin position="197"/>
        <end position="210"/>
    </location>
</feature>
<dbReference type="Proteomes" id="UP001605036">
    <property type="component" value="Unassembled WGS sequence"/>
</dbReference>
<organism evidence="7 8">
    <name type="scientific">Riccia fluitans</name>
    <dbReference type="NCBI Taxonomy" id="41844"/>
    <lineage>
        <taxon>Eukaryota</taxon>
        <taxon>Viridiplantae</taxon>
        <taxon>Streptophyta</taxon>
        <taxon>Embryophyta</taxon>
        <taxon>Marchantiophyta</taxon>
        <taxon>Marchantiopsida</taxon>
        <taxon>Marchantiidae</taxon>
        <taxon>Marchantiales</taxon>
        <taxon>Ricciaceae</taxon>
        <taxon>Riccia</taxon>
    </lineage>
</organism>
<dbReference type="Pfam" id="PF15459">
    <property type="entry name" value="RRP14"/>
    <property type="match status" value="1"/>
</dbReference>
<feature type="region of interest" description="Disordered" evidence="4">
    <location>
        <begin position="318"/>
        <end position="374"/>
    </location>
</feature>
<comment type="subcellular location">
    <subcellularLocation>
        <location evidence="1">Nucleus</location>
    </subcellularLocation>
</comment>
<evidence type="ECO:0000256" key="3">
    <source>
        <dbReference type="ARBA" id="ARBA00023242"/>
    </source>
</evidence>
<evidence type="ECO:0008006" key="9">
    <source>
        <dbReference type="Google" id="ProtNLM"/>
    </source>
</evidence>
<keyword evidence="8" id="KW-1185">Reference proteome</keyword>
<dbReference type="PANTHER" id="PTHR14369:SF0">
    <property type="entry name" value="SURFEIT LOCUS PROTEIN 6"/>
    <property type="match status" value="1"/>
</dbReference>
<feature type="compositionally biased region" description="Basic and acidic residues" evidence="4">
    <location>
        <begin position="110"/>
        <end position="134"/>
    </location>
</feature>
<dbReference type="GO" id="GO:0005634">
    <property type="term" value="C:nucleus"/>
    <property type="evidence" value="ECO:0007669"/>
    <property type="project" value="UniProtKB-SubCell"/>
</dbReference>
<feature type="region of interest" description="Disordered" evidence="4">
    <location>
        <begin position="180"/>
        <end position="244"/>
    </location>
</feature>
<sequence>MAGGPGSTNLAAPFSSLQGISLVSSAALMADLPDNLLDVIHEDCVFFDKLVELIPAKYYIQNEEAHDTWTYRKNKAARLAAKIQTRENLKKAKRNKLDPEQFKSTLQILQEKKEKERPQEKLEKTQPEVEKPEPTEAENTEPDEETAPSAEKENKRAVTYEELRERLHKRIAMLRAKRHAETAAVATMKARSFQNQKKNEALKRRLDSAPKEPVGTSKVDNQHQPANKRQKKGPPPAGNGVKKDAEVVVDELEFSRVKMGLDNAVPGSKKRKKGSKEQLLKKATELQEKMQDPEKGQEVISQHSWAAAVSRAAGEKVLDNPKLIKKSMRRDQQQTQKSAKKWQERKNMEKKARAEKQKTRKDNIAQRSESIKERKIAKREKKLMRPGFEGRKAGFINS</sequence>
<dbReference type="Pfam" id="PF04935">
    <property type="entry name" value="SURF6"/>
    <property type="match status" value="1"/>
</dbReference>
<evidence type="ECO:0000256" key="1">
    <source>
        <dbReference type="ARBA" id="ARBA00004123"/>
    </source>
</evidence>
<feature type="compositionally biased region" description="Basic and acidic residues" evidence="4">
    <location>
        <begin position="275"/>
        <end position="297"/>
    </location>
</feature>
<feature type="region of interest" description="Disordered" evidence="4">
    <location>
        <begin position="110"/>
        <end position="161"/>
    </location>
</feature>
<evidence type="ECO:0000313" key="7">
    <source>
        <dbReference type="EMBL" id="KAL2643423.1"/>
    </source>
</evidence>
<dbReference type="InterPro" id="IPR029188">
    <property type="entry name" value="Rrp14_N"/>
</dbReference>
<evidence type="ECO:0000259" key="6">
    <source>
        <dbReference type="Pfam" id="PF15459"/>
    </source>
</evidence>
<feature type="compositionally biased region" description="Acidic residues" evidence="4">
    <location>
        <begin position="135"/>
        <end position="146"/>
    </location>
</feature>
<feature type="domain" description="Ribosomal RNA-processing protein 14 N-terminal" evidence="6">
    <location>
        <begin position="40"/>
        <end position="100"/>
    </location>
</feature>
<accession>A0ABD1Z6L3</accession>
<evidence type="ECO:0000256" key="4">
    <source>
        <dbReference type="SAM" id="MobiDB-lite"/>
    </source>
</evidence>
<feature type="compositionally biased region" description="Basic and acidic residues" evidence="4">
    <location>
        <begin position="341"/>
        <end position="374"/>
    </location>
</feature>
<evidence type="ECO:0000256" key="2">
    <source>
        <dbReference type="ARBA" id="ARBA00005904"/>
    </source>
</evidence>
<dbReference type="InterPro" id="IPR007019">
    <property type="entry name" value="SURF6"/>
</dbReference>
<protein>
    <recommendedName>
        <fullName evidence="9">Surfeit locus protein 6</fullName>
    </recommendedName>
</protein>
<gene>
    <name evidence="7" type="ORF">R1flu_011010</name>
</gene>
<comment type="similarity">
    <text evidence="2">Belongs to the SURF6 family.</text>
</comment>